<feature type="transmembrane region" description="Helical" evidence="1">
    <location>
        <begin position="2587"/>
        <end position="2613"/>
    </location>
</feature>
<keyword evidence="1" id="KW-1133">Transmembrane helix</keyword>
<dbReference type="Proteomes" id="UP000692954">
    <property type="component" value="Unassembled WGS sequence"/>
</dbReference>
<keyword evidence="4" id="KW-1185">Reference proteome</keyword>
<keyword evidence="2" id="KW-0732">Signal</keyword>
<feature type="transmembrane region" description="Helical" evidence="1">
    <location>
        <begin position="2385"/>
        <end position="2405"/>
    </location>
</feature>
<name>A0A8S1MWQ6_9CILI</name>
<dbReference type="InterPro" id="IPR006212">
    <property type="entry name" value="Furin_repeat"/>
</dbReference>
<proteinExistence type="predicted"/>
<feature type="transmembrane region" description="Helical" evidence="1">
    <location>
        <begin position="2633"/>
        <end position="2651"/>
    </location>
</feature>
<feature type="transmembrane region" description="Helical" evidence="1">
    <location>
        <begin position="2325"/>
        <end position="2346"/>
    </location>
</feature>
<feature type="transmembrane region" description="Helical" evidence="1">
    <location>
        <begin position="2521"/>
        <end position="2549"/>
    </location>
</feature>
<protein>
    <recommendedName>
        <fullName evidence="5">Transmembrane protein</fullName>
    </recommendedName>
</protein>
<feature type="transmembrane region" description="Helical" evidence="1">
    <location>
        <begin position="2663"/>
        <end position="2680"/>
    </location>
</feature>
<feature type="transmembrane region" description="Helical" evidence="1">
    <location>
        <begin position="2472"/>
        <end position="2493"/>
    </location>
</feature>
<dbReference type="CDD" id="cd00064">
    <property type="entry name" value="FU"/>
    <property type="match status" value="1"/>
</dbReference>
<feature type="transmembrane region" description="Helical" evidence="1">
    <location>
        <begin position="2686"/>
        <end position="2707"/>
    </location>
</feature>
<accession>A0A8S1MWQ6</accession>
<keyword evidence="1" id="KW-0812">Transmembrane</keyword>
<keyword evidence="1" id="KW-0472">Membrane</keyword>
<evidence type="ECO:0000313" key="3">
    <source>
        <dbReference type="EMBL" id="CAD8079294.1"/>
    </source>
</evidence>
<evidence type="ECO:0000313" key="4">
    <source>
        <dbReference type="Proteomes" id="UP000692954"/>
    </source>
</evidence>
<dbReference type="EMBL" id="CAJJDN010000039">
    <property type="protein sequence ID" value="CAD8079294.1"/>
    <property type="molecule type" value="Genomic_DNA"/>
</dbReference>
<comment type="caution">
    <text evidence="3">The sequence shown here is derived from an EMBL/GenBank/DDBJ whole genome shotgun (WGS) entry which is preliminary data.</text>
</comment>
<feature type="transmembrane region" description="Helical" evidence="1">
    <location>
        <begin position="2436"/>
        <end position="2460"/>
    </location>
</feature>
<reference evidence="3" key="1">
    <citation type="submission" date="2021-01" db="EMBL/GenBank/DDBJ databases">
        <authorList>
            <consortium name="Genoscope - CEA"/>
            <person name="William W."/>
        </authorList>
    </citation>
    <scope>NUCLEOTIDE SEQUENCE</scope>
</reference>
<feature type="signal peptide" evidence="2">
    <location>
        <begin position="1"/>
        <end position="15"/>
    </location>
</feature>
<feature type="chain" id="PRO_5035843448" description="Transmembrane protein" evidence="2">
    <location>
        <begin position="16"/>
        <end position="2773"/>
    </location>
</feature>
<evidence type="ECO:0000256" key="2">
    <source>
        <dbReference type="SAM" id="SignalP"/>
    </source>
</evidence>
<evidence type="ECO:0008006" key="5">
    <source>
        <dbReference type="Google" id="ProtNLM"/>
    </source>
</evidence>
<evidence type="ECO:0000256" key="1">
    <source>
        <dbReference type="SAM" id="Phobius"/>
    </source>
</evidence>
<sequence length="2773" mass="323467">MIIIIFLICLNQTETFEIQALDPLYQQAHLSVKIEDDDFALKKYFSYGIWSKYNPLSTIPQTGPVGFFDSNCYQLLHIIDKKINELNFIYFDCLDYEANTIKKAIKFVNNEDEQKIYEIQVDAFEYESFWYFLEILQWPLQKRFEILIISQSKILIHNIYEQKYPFKGKDLQFTFGSSLIVSNSRIESIQKDQKFSYFPGTIAIQKFKIENELNVIDWFEDVKNTFESYESCFCQPNNSSQILDSDIHTQFIKEMISENQNCDSFILSGWFKISEIIKEDNQFIYPFIKLASIFENPSLTNENLSPLQIQYKLSDIQNQIIVTTYSYTFPIVSIDFSNNPFLIVKIIDIKESMKLWHQIQVRLNKNQMDIQIKFYEQFIIYEYNYQLEFRQFQLQQFKLLYGNIQQLKSNYLHILIRNFFFLNCDQNFSEQNCHSNCLECDGPSNEDCLSCSQESKRIYLPEHKVCVCPYNTIDDQICIGYEESNLELINEPFINTNIECKYGYFELDNECQRCPSIIRKDLIICVECVQNPKSFSKNPVCGHDLYINQLNQTERLQTNYYPQLYFDGNYIIASVWYTEIKVKDLNDFYLDYLNKSILYYDQYLYDRTQNFQTNSIGCLKLYLSINGVKCVLCSPDTILENGSCTDKFVNELLLKRSCQTPYYISSTNQCKLCPKINCIYCFEYQSGEDTFKSTLYKNFESFNVDEQTNVGCALCEDGFIFDFTIGECLRQQPKIQSCLRSFINQDGHEICTLSSKTDFTIAPEIINCEKYHSNCLQCVLTSKSKIQCVICKQGFVSSIITGNCYYNKNDINSAYAIQGDHLEVDGYVQFPIKCKNGYQLSQTFICTKYCSNDCLNCQSTNQDFICLKCPLNYYRKNIIVEILGQCVTCSNLCQYCQERTEEEITALKSNFQLQANDQFPMKCLKPIDDPNIIVNPYLGNSKYCFNQSCYNSFSFSYYFQHCLFIYYFPYLDFYLNFQFCNLIGIDELTINYIFKIEDVCEELIMPSDQFLLRNNLKQKIFSLKQINMSLFSVYPRILVLNDPTNIVNYDSVEIKNLTLTLSDQFILENTNNKVDITLKNINLIQSNFSDKTIFQTLVYGNILFQDIKIIDSIFINSTFFQFQKQSIQISITIQKLTIENCLLNNSTLFKINNIQAIITIENILIENCSIFNSSFFSFSTDLNKVNQIKLFDIRINQCYFTNSYFLKSNNKFKIIAKNLFIHSNNLKNSVIIAFDDDLELSSIRTIENTLIESSILSTLLMINEQTSFCTIDDFEDCQSVFQESSMITIYSSLQMNNLIVSITNVKVQENKLLNTLQVQNLLFKLRCHSLVIQNAQFLNLQNMAVFYLFEINQIVLDSIIFENHKQEHKVPISQFCTDIVVFKSQLLQVIGFQQLFLSNIKIVNQFSINYSLIDIYFSTQFIIDSIRQVILVNIQFKGNILLKNKQAIQLSLVTIFSQYNLNIKLTDFQLIQNIVNQQIDEPLETQTNLLHISSLDSFVQIHKLYCDQNALTNSTSPFITVTATWLEITNVIIMNSNVLSQTLWQKFYDFELDNQYNQQEINSIIQSTFKILNQGIYILASHFSCTESIFKEIIAFQSSIFLIKTQGQGIININDIQIDSVYTNLKDSGSTGCISIDSTNSLLDIQIKQIKVTNIFNSMVASLFTITPSLKQNVIKLNNIEIYNCLSLMNTIIQVKFSAQTMKENSVSINNLTIYSSEEMWIKLFSLIGQITLSELENIKSEDNSMIFFENCNIEIKNLYIEGIAVSPILKFQNVLKLKLLNCKLISIKKLYSFDLILITQTLITKSQIFIEKLKIIQSVTYQKQSDSIPIFQNLNYQIIGCGLWRNISIIQQIIFSEIIGQIQSSDQNKNQIMYVQNFSNGIITFEVKQFKIFKINNFFCFQNSVKENGCIYFLIQSFINSIVIIKDSNFIENIGSLGGAILIQNVGIRITNCKIISNYANKLGGGLFLQLKGSDFQIKSTIITNNEALDGGGIYYNQDETIHNNFINSFLLFNNAKQFGNNLIESPHHLAFLINDLEMRSKKQIINYQLYDHLVLTPYKIIEQGIPFFTNYLMIPSNQVIQEYQIYQPSSTQYFSYITNVSLILKNHLNETLPNILNITCILIEQAVYKENLDQAGEQKQQTILQFDSSKDYYNLGSLSFIFDPYNQEKKLLQIEVNCQSPKQQNSLNYIIQAKSFKCQLGEFYVNSGCQICQSSQGFYSVVYDATKCSIFDKTKFKNITKNNIEFLEGYWRPNFLSDQIEECYKNQKFCKGGWEYGNQICDQGHIGALCEECDIYNIRGDGKYFKKQEDSYCISCFGVQDSIIPFIATSFWSFISIIITLRSIDQSNLLFRSLKLQQKFSKIIFNLEQGHESFLIKMLLNYLWIYSVIFTFNIKFQLSFTFVDSVSNTSYQMTNNLDCYLSQNQSLELIYSKIITMLVLMTFQFILIIMVFLLYYWYKKIELSKFNLEIISNSLLYLYISNYGGLIKMYFSILSKRDVSNQSYIQGDVSLFFGSKEHLIWIFSFVIPGILVFSLIIPLFLFIVMYIKKDQHDNIQIRKHFCYLINEYNHRSYFWEEIKLIKKTIIILILTYFETYIMLKASLLGLCLLIYQLLAFKKKPYILSNFNSMDLFSAQICLITIFLSAVKYVSEQENNQFSSTLLSTIILFLCIKLCYSFVKGIIVVYSIKYTFIILNYIHLILNKILPDNVLTKKLKVHIQRSIQRNERAKFLINKLKQHLFKISKSQIENHKKILNSQSQYSKFQQSQQIYK</sequence>
<organism evidence="3 4">
    <name type="scientific">Paramecium sonneborni</name>
    <dbReference type="NCBI Taxonomy" id="65129"/>
    <lineage>
        <taxon>Eukaryota</taxon>
        <taxon>Sar</taxon>
        <taxon>Alveolata</taxon>
        <taxon>Ciliophora</taxon>
        <taxon>Intramacronucleata</taxon>
        <taxon>Oligohymenophorea</taxon>
        <taxon>Peniculida</taxon>
        <taxon>Parameciidae</taxon>
        <taxon>Paramecium</taxon>
    </lineage>
</organism>
<dbReference type="OrthoDB" id="77931at2759"/>
<gene>
    <name evidence="3" type="ORF">PSON_ATCC_30995.1.T0390012</name>
</gene>